<dbReference type="Pfam" id="PF01841">
    <property type="entry name" value="Transglut_core"/>
    <property type="match status" value="1"/>
</dbReference>
<dbReference type="RefSeq" id="WP_145243165.1">
    <property type="nucleotide sequence ID" value="NZ_CP036273.1"/>
</dbReference>
<protein>
    <submittedName>
        <fullName evidence="3">Transglutaminase-like superfamily protein</fullName>
    </submittedName>
</protein>
<keyword evidence="4" id="KW-1185">Reference proteome</keyword>
<dbReference type="OrthoDB" id="9787782at2"/>
<reference evidence="3 4" key="1">
    <citation type="submission" date="2019-02" db="EMBL/GenBank/DDBJ databases">
        <title>Deep-cultivation of Planctomycetes and their phenomic and genomic characterization uncovers novel biology.</title>
        <authorList>
            <person name="Wiegand S."/>
            <person name="Jogler M."/>
            <person name="Boedeker C."/>
            <person name="Pinto D."/>
            <person name="Vollmers J."/>
            <person name="Rivas-Marin E."/>
            <person name="Kohn T."/>
            <person name="Peeters S.H."/>
            <person name="Heuer A."/>
            <person name="Rast P."/>
            <person name="Oberbeckmann S."/>
            <person name="Bunk B."/>
            <person name="Jeske O."/>
            <person name="Meyerdierks A."/>
            <person name="Storesund J.E."/>
            <person name="Kallscheuer N."/>
            <person name="Luecker S."/>
            <person name="Lage O.M."/>
            <person name="Pohl T."/>
            <person name="Merkel B.J."/>
            <person name="Hornburger P."/>
            <person name="Mueller R.-W."/>
            <person name="Bruemmer F."/>
            <person name="Labrenz M."/>
            <person name="Spormann A.M."/>
            <person name="Op den Camp H."/>
            <person name="Overmann J."/>
            <person name="Amann R."/>
            <person name="Jetten M.S.M."/>
            <person name="Mascher T."/>
            <person name="Medema M.H."/>
            <person name="Devos D.P."/>
            <person name="Kaster A.-K."/>
            <person name="Ovreas L."/>
            <person name="Rohde M."/>
            <person name="Galperin M.Y."/>
            <person name="Jogler C."/>
        </authorList>
    </citation>
    <scope>NUCLEOTIDE SEQUENCE [LARGE SCALE GENOMIC DNA]</scope>
    <source>
        <strain evidence="3 4">ETA_A1</strain>
    </source>
</reference>
<dbReference type="SMART" id="SM00460">
    <property type="entry name" value="TGc"/>
    <property type="match status" value="1"/>
</dbReference>
<feature type="chain" id="PRO_5022040000" evidence="1">
    <location>
        <begin position="17"/>
        <end position="348"/>
    </location>
</feature>
<proteinExistence type="predicted"/>
<feature type="domain" description="Transglutaminase-like" evidence="2">
    <location>
        <begin position="204"/>
        <end position="275"/>
    </location>
</feature>
<dbReference type="Gene3D" id="3.10.620.30">
    <property type="match status" value="1"/>
</dbReference>
<organism evidence="3 4">
    <name type="scientific">Urbifossiella limnaea</name>
    <dbReference type="NCBI Taxonomy" id="2528023"/>
    <lineage>
        <taxon>Bacteria</taxon>
        <taxon>Pseudomonadati</taxon>
        <taxon>Planctomycetota</taxon>
        <taxon>Planctomycetia</taxon>
        <taxon>Gemmatales</taxon>
        <taxon>Gemmataceae</taxon>
        <taxon>Urbifossiella</taxon>
    </lineage>
</organism>
<dbReference type="AlphaFoldDB" id="A0A517XZX7"/>
<evidence type="ECO:0000259" key="2">
    <source>
        <dbReference type="SMART" id="SM00460"/>
    </source>
</evidence>
<dbReference type="SUPFAM" id="SSF54001">
    <property type="entry name" value="Cysteine proteinases"/>
    <property type="match status" value="1"/>
</dbReference>
<dbReference type="Proteomes" id="UP000319576">
    <property type="component" value="Chromosome"/>
</dbReference>
<feature type="signal peptide" evidence="1">
    <location>
        <begin position="1"/>
        <end position="16"/>
    </location>
</feature>
<evidence type="ECO:0000313" key="4">
    <source>
        <dbReference type="Proteomes" id="UP000319576"/>
    </source>
</evidence>
<dbReference type="KEGG" id="uli:ETAA1_50520"/>
<dbReference type="PANTHER" id="PTHR33490">
    <property type="entry name" value="BLR5614 PROTEIN-RELATED"/>
    <property type="match status" value="1"/>
</dbReference>
<dbReference type="EMBL" id="CP036273">
    <property type="protein sequence ID" value="QDU23062.1"/>
    <property type="molecule type" value="Genomic_DNA"/>
</dbReference>
<dbReference type="InterPro" id="IPR002931">
    <property type="entry name" value="Transglutaminase-like"/>
</dbReference>
<sequence precursor="true">MTHSLIVAAAATLAVAAQPAAPPRYAVEAKDARRVTAVLTYHVSCPELKAKEWYVFAAAAPELPGQANVKTTLSPAGTTAKDRSPLARGLATARVPASTAELKTTLPIRVTYEATLRARTLVELPAAAAPPKVEPLSAAERKLYLAEHGDINFAHDTFQKWLRDEGLVRAKEDDIAFARAAFLRVRDTMKYAYAADLDRRASAVCAAGTSDCGGLAALYAAVLRANGIPARTLYGRWATSAAQDAKLSGVAYYQWHVKAEFYAAGVGWVPADPGAAVEHDRTPDGLRYFGTDAGDFLTLHVESALGVEAGPFGAQTIANLQTPAWWVSGGGRAEPRRATEGWTVETVR</sequence>
<dbReference type="PANTHER" id="PTHR33490:SF3">
    <property type="entry name" value="CONSERVED INTEGRAL MEMBRANE PROTEIN"/>
    <property type="match status" value="1"/>
</dbReference>
<gene>
    <name evidence="3" type="ORF">ETAA1_50520</name>
</gene>
<name>A0A517XZX7_9BACT</name>
<evidence type="ECO:0000313" key="3">
    <source>
        <dbReference type="EMBL" id="QDU23062.1"/>
    </source>
</evidence>
<accession>A0A517XZX7</accession>
<evidence type="ECO:0000256" key="1">
    <source>
        <dbReference type="SAM" id="SignalP"/>
    </source>
</evidence>
<keyword evidence="1" id="KW-0732">Signal</keyword>
<dbReference type="InterPro" id="IPR038765">
    <property type="entry name" value="Papain-like_cys_pep_sf"/>
</dbReference>